<dbReference type="PANTHER" id="PTHR46889:SF5">
    <property type="entry name" value="INTEGRASE PROTEIN"/>
    <property type="match status" value="1"/>
</dbReference>
<dbReference type="RefSeq" id="WP_197662850.1">
    <property type="nucleotide sequence ID" value="NZ_JAEAGR010000035.1"/>
</dbReference>
<evidence type="ECO:0000313" key="4">
    <source>
        <dbReference type="Proteomes" id="UP000623269"/>
    </source>
</evidence>
<dbReference type="InterPro" id="IPR050900">
    <property type="entry name" value="Transposase_IS3/IS150/IS904"/>
</dbReference>
<dbReference type="GO" id="GO:0003676">
    <property type="term" value="F:nucleic acid binding"/>
    <property type="evidence" value="ECO:0007669"/>
    <property type="project" value="InterPro"/>
</dbReference>
<comment type="caution">
    <text evidence="3">The sequence shown here is derived from an EMBL/GenBank/DDBJ whole genome shotgun (WGS) entry which is preliminary data.</text>
</comment>
<dbReference type="Pfam" id="PF13333">
    <property type="entry name" value="rve_2"/>
    <property type="match status" value="1"/>
</dbReference>
<dbReference type="PROSITE" id="PS50994">
    <property type="entry name" value="INTEGRASE"/>
    <property type="match status" value="1"/>
</dbReference>
<dbReference type="PANTHER" id="PTHR46889">
    <property type="entry name" value="TRANSPOSASE INSF FOR INSERTION SEQUENCE IS3B-RELATED"/>
    <property type="match status" value="1"/>
</dbReference>
<name>A0A8J7KY41_9FIRM</name>
<dbReference type="InterPro" id="IPR048020">
    <property type="entry name" value="Transpos_IS3"/>
</dbReference>
<sequence>MRLGKLRYESKYLSIRHFHEANKWSIEWMCKQLEISRAAYYKWLHRETPEQELENIKLAELIKEYDERFNHILGYRRMTSWINHFNHTNYSKNRVHRVMKKCGIHSVIRKKKKKYNASTPETIAENKLNRDFYATAPNQKWVTDVTEFKIPGEKKKLYLSAILDLYDRYPISYVVSRRNDNKLIFKTFDKAIASNPDAKPVFHSDRGFQYTSKVFQKKLKEQEIEQSMSRVGHCIDNGPTEGFWGIIKTEMYQMYEITDEASLRYAIQDYIKFYSEERPQDRYHCKTPLEVRKEALSSMKPKEYPIPENKRIEKYKEKWCA</sequence>
<dbReference type="Pfam" id="PF13276">
    <property type="entry name" value="HTH_21"/>
    <property type="match status" value="1"/>
</dbReference>
<organism evidence="3 4">
    <name type="scientific">Mobilitalea sibirica</name>
    <dbReference type="NCBI Taxonomy" id="1462919"/>
    <lineage>
        <taxon>Bacteria</taxon>
        <taxon>Bacillati</taxon>
        <taxon>Bacillota</taxon>
        <taxon>Clostridia</taxon>
        <taxon>Lachnospirales</taxon>
        <taxon>Lachnospiraceae</taxon>
        <taxon>Mobilitalea</taxon>
    </lineage>
</organism>
<accession>A0A8J7KY41</accession>
<comment type="function">
    <text evidence="1">Involved in the transposition of the insertion sequence.</text>
</comment>
<dbReference type="Gene3D" id="3.30.420.10">
    <property type="entry name" value="Ribonuclease H-like superfamily/Ribonuclease H"/>
    <property type="match status" value="1"/>
</dbReference>
<feature type="domain" description="Integrase catalytic" evidence="2">
    <location>
        <begin position="133"/>
        <end position="296"/>
    </location>
</feature>
<protein>
    <submittedName>
        <fullName evidence="3">IS3 family transposase</fullName>
    </submittedName>
</protein>
<dbReference type="SUPFAM" id="SSF53098">
    <property type="entry name" value="Ribonuclease H-like"/>
    <property type="match status" value="1"/>
</dbReference>
<dbReference type="AlphaFoldDB" id="A0A8J7KY41"/>
<dbReference type="Pfam" id="PF00665">
    <property type="entry name" value="rve"/>
    <property type="match status" value="1"/>
</dbReference>
<keyword evidence="4" id="KW-1185">Reference proteome</keyword>
<dbReference type="GO" id="GO:0015074">
    <property type="term" value="P:DNA integration"/>
    <property type="evidence" value="ECO:0007669"/>
    <property type="project" value="InterPro"/>
</dbReference>
<dbReference type="InterPro" id="IPR025948">
    <property type="entry name" value="HTH-like_dom"/>
</dbReference>
<gene>
    <name evidence="3" type="ORF">I5677_17050</name>
</gene>
<dbReference type="InterPro" id="IPR001584">
    <property type="entry name" value="Integrase_cat-core"/>
</dbReference>
<dbReference type="EMBL" id="JAEAGR010000035">
    <property type="protein sequence ID" value="MBH1942597.1"/>
    <property type="molecule type" value="Genomic_DNA"/>
</dbReference>
<evidence type="ECO:0000313" key="3">
    <source>
        <dbReference type="EMBL" id="MBH1942597.1"/>
    </source>
</evidence>
<evidence type="ECO:0000256" key="1">
    <source>
        <dbReference type="ARBA" id="ARBA00002286"/>
    </source>
</evidence>
<reference evidence="3" key="1">
    <citation type="submission" date="2020-12" db="EMBL/GenBank/DDBJ databases">
        <title>M. sibirica DSM 26468T genome.</title>
        <authorList>
            <person name="Thieme N."/>
            <person name="Rettenmaier R."/>
            <person name="Zverlov V."/>
            <person name="Liebl W."/>
        </authorList>
    </citation>
    <scope>NUCLEOTIDE SEQUENCE</scope>
    <source>
        <strain evidence="3">DSM 26468</strain>
    </source>
</reference>
<proteinExistence type="predicted"/>
<dbReference type="InterPro" id="IPR036397">
    <property type="entry name" value="RNaseH_sf"/>
</dbReference>
<dbReference type="NCBIfam" id="NF033516">
    <property type="entry name" value="transpos_IS3"/>
    <property type="match status" value="1"/>
</dbReference>
<evidence type="ECO:0000259" key="2">
    <source>
        <dbReference type="PROSITE" id="PS50994"/>
    </source>
</evidence>
<dbReference type="InterPro" id="IPR012337">
    <property type="entry name" value="RNaseH-like_sf"/>
</dbReference>
<dbReference type="Proteomes" id="UP000623269">
    <property type="component" value="Unassembled WGS sequence"/>
</dbReference>